<accession>A0ABN9HFV5</accession>
<dbReference type="EMBL" id="CATNWA010020972">
    <property type="protein sequence ID" value="CAI9620652.1"/>
    <property type="molecule type" value="Genomic_DNA"/>
</dbReference>
<evidence type="ECO:0000313" key="3">
    <source>
        <dbReference type="Proteomes" id="UP001162483"/>
    </source>
</evidence>
<organism evidence="2 3">
    <name type="scientific">Staurois parvus</name>
    <dbReference type="NCBI Taxonomy" id="386267"/>
    <lineage>
        <taxon>Eukaryota</taxon>
        <taxon>Metazoa</taxon>
        <taxon>Chordata</taxon>
        <taxon>Craniata</taxon>
        <taxon>Vertebrata</taxon>
        <taxon>Euteleostomi</taxon>
        <taxon>Amphibia</taxon>
        <taxon>Batrachia</taxon>
        <taxon>Anura</taxon>
        <taxon>Neobatrachia</taxon>
        <taxon>Ranoidea</taxon>
        <taxon>Ranidae</taxon>
        <taxon>Staurois</taxon>
    </lineage>
</organism>
<proteinExistence type="predicted"/>
<reference evidence="2" key="1">
    <citation type="submission" date="2023-05" db="EMBL/GenBank/DDBJ databases">
        <authorList>
            <person name="Stuckert A."/>
        </authorList>
    </citation>
    <scope>NUCLEOTIDE SEQUENCE</scope>
</reference>
<feature type="region of interest" description="Disordered" evidence="1">
    <location>
        <begin position="1"/>
        <end position="33"/>
    </location>
</feature>
<gene>
    <name evidence="2" type="ORF">SPARVUS_LOCUS16012417</name>
</gene>
<keyword evidence="3" id="KW-1185">Reference proteome</keyword>
<protein>
    <submittedName>
        <fullName evidence="2">Uncharacterized protein</fullName>
    </submittedName>
</protein>
<dbReference type="Proteomes" id="UP001162483">
    <property type="component" value="Unassembled WGS sequence"/>
</dbReference>
<evidence type="ECO:0000256" key="1">
    <source>
        <dbReference type="SAM" id="MobiDB-lite"/>
    </source>
</evidence>
<sequence length="111" mass="12324">PFQSGHFHPPSSPDTFTPFQSGHFPPLPVRTLSPPFQSGHFHLPSSPETFPPFQSGHFPPLPVRTLSPPSSPDTFPPFQVQANFQLSALSNLNDNCAVMQHCTHINFLTFF</sequence>
<feature type="non-terminal residue" evidence="2">
    <location>
        <position position="1"/>
    </location>
</feature>
<evidence type="ECO:0000313" key="2">
    <source>
        <dbReference type="EMBL" id="CAI9620652.1"/>
    </source>
</evidence>
<comment type="caution">
    <text evidence="2">The sequence shown here is derived from an EMBL/GenBank/DDBJ whole genome shotgun (WGS) entry which is preliminary data.</text>
</comment>
<name>A0ABN9HFV5_9NEOB</name>